<reference evidence="3 4" key="1">
    <citation type="submission" date="2019-05" db="EMBL/GenBank/DDBJ databases">
        <title>Mikania micrantha, genome provides insights into the molecular mechanism of rapid growth.</title>
        <authorList>
            <person name="Liu B."/>
        </authorList>
    </citation>
    <scope>NUCLEOTIDE SEQUENCE [LARGE SCALE GENOMIC DNA]</scope>
    <source>
        <strain evidence="3">NLD-2019</strain>
        <tissue evidence="3">Leaf</tissue>
    </source>
</reference>
<evidence type="ECO:0008006" key="5">
    <source>
        <dbReference type="Google" id="ProtNLM"/>
    </source>
</evidence>
<comment type="caution">
    <text evidence="3">The sequence shown here is derived from an EMBL/GenBank/DDBJ whole genome shotgun (WGS) entry which is preliminary data.</text>
</comment>
<dbReference type="PANTHER" id="PTHR46148:SF52">
    <property type="entry name" value="OS04G0603800 PROTEIN"/>
    <property type="match status" value="1"/>
</dbReference>
<gene>
    <name evidence="3" type="ORF">E3N88_19746</name>
</gene>
<dbReference type="EMBL" id="SZYD01000010">
    <property type="protein sequence ID" value="KAD4983075.1"/>
    <property type="molecule type" value="Genomic_DNA"/>
</dbReference>
<dbReference type="InterPro" id="IPR023780">
    <property type="entry name" value="Chromo_domain"/>
</dbReference>
<proteinExistence type="predicted"/>
<dbReference type="SUPFAM" id="SSF54160">
    <property type="entry name" value="Chromo domain-like"/>
    <property type="match status" value="1"/>
</dbReference>
<dbReference type="AlphaFoldDB" id="A0A5N6NQR6"/>
<dbReference type="Gene3D" id="2.40.50.40">
    <property type="match status" value="1"/>
</dbReference>
<keyword evidence="4" id="KW-1185">Reference proteome</keyword>
<protein>
    <recommendedName>
        <fullName evidence="5">Chromo domain-containing protein</fullName>
    </recommendedName>
</protein>
<name>A0A5N6NQR6_9ASTR</name>
<sequence length="154" mass="17959">MARNRMKQYADVGCTDRVFEPGNWVYLKLRPFVQTTLKSRKDSKLIPKYFGPFLILQKVGKVAYKLDLPSEAQIHPVFHVSLLKLAHGPHQPLVPLPSNPRFSLKPRSIIDRRVVRRGQRMVTQVLVNWQNLSVADATWEYLDDFVLRFPEFET</sequence>
<accession>A0A5N6NQR6</accession>
<evidence type="ECO:0000259" key="1">
    <source>
        <dbReference type="Pfam" id="PF00385"/>
    </source>
</evidence>
<feature type="domain" description="Tf2-1-like SH3-like" evidence="2">
    <location>
        <begin position="22"/>
        <end position="85"/>
    </location>
</feature>
<dbReference type="InterPro" id="IPR056924">
    <property type="entry name" value="SH3_Tf2-1"/>
</dbReference>
<dbReference type="OrthoDB" id="1744105at2759"/>
<evidence type="ECO:0000313" key="3">
    <source>
        <dbReference type="EMBL" id="KAD4983075.1"/>
    </source>
</evidence>
<dbReference type="InterPro" id="IPR016197">
    <property type="entry name" value="Chromo-like_dom_sf"/>
</dbReference>
<dbReference type="Proteomes" id="UP000326396">
    <property type="component" value="Linkage Group LG18"/>
</dbReference>
<dbReference type="Pfam" id="PF00385">
    <property type="entry name" value="Chromo"/>
    <property type="match status" value="1"/>
</dbReference>
<feature type="domain" description="Chromo" evidence="1">
    <location>
        <begin position="107"/>
        <end position="144"/>
    </location>
</feature>
<evidence type="ECO:0000259" key="2">
    <source>
        <dbReference type="Pfam" id="PF24626"/>
    </source>
</evidence>
<organism evidence="3 4">
    <name type="scientific">Mikania micrantha</name>
    <name type="common">bitter vine</name>
    <dbReference type="NCBI Taxonomy" id="192012"/>
    <lineage>
        <taxon>Eukaryota</taxon>
        <taxon>Viridiplantae</taxon>
        <taxon>Streptophyta</taxon>
        <taxon>Embryophyta</taxon>
        <taxon>Tracheophyta</taxon>
        <taxon>Spermatophyta</taxon>
        <taxon>Magnoliopsida</taxon>
        <taxon>eudicotyledons</taxon>
        <taxon>Gunneridae</taxon>
        <taxon>Pentapetalae</taxon>
        <taxon>asterids</taxon>
        <taxon>campanulids</taxon>
        <taxon>Asterales</taxon>
        <taxon>Asteraceae</taxon>
        <taxon>Asteroideae</taxon>
        <taxon>Heliantheae alliance</taxon>
        <taxon>Eupatorieae</taxon>
        <taxon>Mikania</taxon>
    </lineage>
</organism>
<dbReference type="Pfam" id="PF24626">
    <property type="entry name" value="SH3_Tf2-1"/>
    <property type="match status" value="1"/>
</dbReference>
<dbReference type="PANTHER" id="PTHR46148">
    <property type="entry name" value="CHROMO DOMAIN-CONTAINING PROTEIN"/>
    <property type="match status" value="1"/>
</dbReference>
<evidence type="ECO:0000313" key="4">
    <source>
        <dbReference type="Proteomes" id="UP000326396"/>
    </source>
</evidence>